<evidence type="ECO:0000256" key="5">
    <source>
        <dbReference type="ARBA" id="ARBA00022989"/>
    </source>
</evidence>
<evidence type="ECO:0000313" key="10">
    <source>
        <dbReference type="EMBL" id="KAF5953350.1"/>
    </source>
</evidence>
<evidence type="ECO:0000256" key="3">
    <source>
        <dbReference type="ARBA" id="ARBA00022741"/>
    </source>
</evidence>
<proteinExistence type="predicted"/>
<dbReference type="Proteomes" id="UP000593564">
    <property type="component" value="Unassembled WGS sequence"/>
</dbReference>
<dbReference type="PROSITE" id="PS50929">
    <property type="entry name" value="ABC_TM1F"/>
    <property type="match status" value="1"/>
</dbReference>
<name>A0A7J7HKC3_CAMSI</name>
<protein>
    <recommendedName>
        <fullName evidence="9">ABC transmembrane type-1 domain-containing protein</fullName>
    </recommendedName>
</protein>
<dbReference type="PANTHER" id="PTHR24223:SF369">
    <property type="entry name" value="ABC TRANSPORTER C FAMILY MEMBER 10"/>
    <property type="match status" value="1"/>
</dbReference>
<dbReference type="Pfam" id="PF00664">
    <property type="entry name" value="ABC_membrane"/>
    <property type="match status" value="1"/>
</dbReference>
<comment type="caution">
    <text evidence="10">The sequence shown here is derived from an EMBL/GenBank/DDBJ whole genome shotgun (WGS) entry which is preliminary data.</text>
</comment>
<evidence type="ECO:0000256" key="8">
    <source>
        <dbReference type="SAM" id="Phobius"/>
    </source>
</evidence>
<keyword evidence="6 8" id="KW-0472">Membrane</keyword>
<evidence type="ECO:0000256" key="4">
    <source>
        <dbReference type="ARBA" id="ARBA00022840"/>
    </source>
</evidence>
<keyword evidence="5 8" id="KW-1133">Transmembrane helix</keyword>
<dbReference type="GO" id="GO:0005524">
    <property type="term" value="F:ATP binding"/>
    <property type="evidence" value="ECO:0007669"/>
    <property type="project" value="UniProtKB-KW"/>
</dbReference>
<dbReference type="PANTHER" id="PTHR24223">
    <property type="entry name" value="ATP-BINDING CASSETTE SUB-FAMILY C"/>
    <property type="match status" value="1"/>
</dbReference>
<dbReference type="GO" id="GO:0140359">
    <property type="term" value="F:ABC-type transporter activity"/>
    <property type="evidence" value="ECO:0007669"/>
    <property type="project" value="InterPro"/>
</dbReference>
<keyword evidence="1" id="KW-0813">Transport</keyword>
<feature type="transmembrane region" description="Helical" evidence="8">
    <location>
        <begin position="134"/>
        <end position="153"/>
    </location>
</feature>
<accession>A0A7J7HKC3</accession>
<dbReference type="InterPro" id="IPR036640">
    <property type="entry name" value="ABC1_TM_sf"/>
</dbReference>
<feature type="region of interest" description="Disordered" evidence="7">
    <location>
        <begin position="1"/>
        <end position="20"/>
    </location>
</feature>
<evidence type="ECO:0000256" key="6">
    <source>
        <dbReference type="ARBA" id="ARBA00023136"/>
    </source>
</evidence>
<evidence type="ECO:0000256" key="7">
    <source>
        <dbReference type="SAM" id="MobiDB-lite"/>
    </source>
</evidence>
<keyword evidence="4" id="KW-0067">ATP-binding</keyword>
<evidence type="ECO:0000313" key="11">
    <source>
        <dbReference type="Proteomes" id="UP000593564"/>
    </source>
</evidence>
<feature type="transmembrane region" description="Helical" evidence="8">
    <location>
        <begin position="173"/>
        <end position="192"/>
    </location>
</feature>
<dbReference type="SUPFAM" id="SSF90123">
    <property type="entry name" value="ABC transporter transmembrane region"/>
    <property type="match status" value="1"/>
</dbReference>
<evidence type="ECO:0000256" key="2">
    <source>
        <dbReference type="ARBA" id="ARBA00022692"/>
    </source>
</evidence>
<feature type="domain" description="ABC transmembrane type-1" evidence="9">
    <location>
        <begin position="192"/>
        <end position="330"/>
    </location>
</feature>
<dbReference type="EMBL" id="JACBKZ010000003">
    <property type="protein sequence ID" value="KAF5953350.1"/>
    <property type="molecule type" value="Genomic_DNA"/>
</dbReference>
<reference evidence="10 11" key="2">
    <citation type="submission" date="2020-07" db="EMBL/GenBank/DDBJ databases">
        <title>Genome assembly of wild tea tree DASZ reveals pedigree and selection history of tea varieties.</title>
        <authorList>
            <person name="Zhang W."/>
        </authorList>
    </citation>
    <scope>NUCLEOTIDE SEQUENCE [LARGE SCALE GENOMIC DNA]</scope>
    <source>
        <strain evidence="11">cv. G240</strain>
        <tissue evidence="10">Leaf</tissue>
    </source>
</reference>
<dbReference type="InterPro" id="IPR011527">
    <property type="entry name" value="ABC1_TM_dom"/>
</dbReference>
<dbReference type="AlphaFoldDB" id="A0A7J7HKC3"/>
<organism evidence="10 11">
    <name type="scientific">Camellia sinensis</name>
    <name type="common">Tea plant</name>
    <name type="synonym">Thea sinensis</name>
    <dbReference type="NCBI Taxonomy" id="4442"/>
    <lineage>
        <taxon>Eukaryota</taxon>
        <taxon>Viridiplantae</taxon>
        <taxon>Streptophyta</taxon>
        <taxon>Embryophyta</taxon>
        <taxon>Tracheophyta</taxon>
        <taxon>Spermatophyta</taxon>
        <taxon>Magnoliopsida</taxon>
        <taxon>eudicotyledons</taxon>
        <taxon>Gunneridae</taxon>
        <taxon>Pentapetalae</taxon>
        <taxon>asterids</taxon>
        <taxon>Ericales</taxon>
        <taxon>Theaceae</taxon>
        <taxon>Camellia</taxon>
    </lineage>
</organism>
<evidence type="ECO:0000256" key="1">
    <source>
        <dbReference type="ARBA" id="ARBA00022448"/>
    </source>
</evidence>
<dbReference type="GO" id="GO:0016020">
    <property type="term" value="C:membrane"/>
    <property type="evidence" value="ECO:0007669"/>
    <property type="project" value="InterPro"/>
</dbReference>
<keyword evidence="11" id="KW-1185">Reference proteome</keyword>
<feature type="transmembrane region" description="Helical" evidence="8">
    <location>
        <begin position="204"/>
        <end position="221"/>
    </location>
</feature>
<dbReference type="InterPro" id="IPR050173">
    <property type="entry name" value="ABC_transporter_C-like"/>
</dbReference>
<dbReference type="Gene3D" id="1.20.1560.10">
    <property type="entry name" value="ABC transporter type 1, transmembrane domain"/>
    <property type="match status" value="2"/>
</dbReference>
<reference evidence="11" key="1">
    <citation type="journal article" date="2020" name="Nat. Commun.">
        <title>Genome assembly of wild tea tree DASZ reveals pedigree and selection history of tea varieties.</title>
        <authorList>
            <person name="Zhang W."/>
            <person name="Zhang Y."/>
            <person name="Qiu H."/>
            <person name="Guo Y."/>
            <person name="Wan H."/>
            <person name="Zhang X."/>
            <person name="Scossa F."/>
            <person name="Alseekh S."/>
            <person name="Zhang Q."/>
            <person name="Wang P."/>
            <person name="Xu L."/>
            <person name="Schmidt M.H."/>
            <person name="Jia X."/>
            <person name="Li D."/>
            <person name="Zhu A."/>
            <person name="Guo F."/>
            <person name="Chen W."/>
            <person name="Ni D."/>
            <person name="Usadel B."/>
            <person name="Fernie A.R."/>
            <person name="Wen W."/>
        </authorList>
    </citation>
    <scope>NUCLEOTIDE SEQUENCE [LARGE SCALE GENOMIC DNA]</scope>
    <source>
        <strain evidence="11">cv. G240</strain>
    </source>
</reference>
<gene>
    <name evidence="10" type="ORF">HYC85_006206</name>
</gene>
<keyword evidence="3" id="KW-0547">Nucleotide-binding</keyword>
<evidence type="ECO:0000259" key="9">
    <source>
        <dbReference type="PROSITE" id="PS50929"/>
    </source>
</evidence>
<keyword evidence="2 8" id="KW-0812">Transmembrane</keyword>
<sequence length="373" mass="42127">MTNKELMNKPQGPALQHSSVAQKYDQQQYQLEQFLKLMLDGEILHAATHHELLASSRNFQDLVNAHKETAGSERLVEVASPKKPKTPAKEIKKTHIEKKSKASEGDQLIKQEEREVGDIGLKPYIQYLNQNRGCLFFSMAALCHLTFVIGQILQSSWIAANVENPQVSTLQLITVYLAIGFTSTIFLLSRSLSTVSSDLSTVDLDVPFSFIFCVGATTNAYSNLAVLAVVTWPVLLVSRPIFLFAIHLQRYYFATAKELMQLNGTTKSLVANHLAESIAGSMTIRAFEEEDWFFVKNHDLIDVNATLFFHSFAANEWLIQQLETLAAVVLSSSVHGFAPFWNFQLWWICRGLRHKGKEEDKDLLEWPCPMVSY</sequence>